<feature type="domain" description="RNA helicase aquarius N-terminal" evidence="2">
    <location>
        <begin position="184"/>
        <end position="246"/>
    </location>
</feature>
<keyword evidence="1" id="KW-0472">Membrane</keyword>
<dbReference type="GO" id="GO:0003729">
    <property type="term" value="F:mRNA binding"/>
    <property type="evidence" value="ECO:0007669"/>
    <property type="project" value="TreeGrafter"/>
</dbReference>
<evidence type="ECO:0000259" key="2">
    <source>
        <dbReference type="Pfam" id="PF16399"/>
    </source>
</evidence>
<dbReference type="SUPFAM" id="SSF52540">
    <property type="entry name" value="P-loop containing nucleoside triphosphate hydrolases"/>
    <property type="match status" value="1"/>
</dbReference>
<dbReference type="PANTHER" id="PTHR10887:SF5">
    <property type="entry name" value="RNA HELICASE AQUARIUS"/>
    <property type="match status" value="1"/>
</dbReference>
<gene>
    <name evidence="3" type="ORF">MKW98_023281</name>
</gene>
<feature type="transmembrane region" description="Helical" evidence="1">
    <location>
        <begin position="784"/>
        <end position="807"/>
    </location>
</feature>
<feature type="domain" description="RNA helicase aquarius N-terminal" evidence="2">
    <location>
        <begin position="99"/>
        <end position="182"/>
    </location>
</feature>
<evidence type="ECO:0000313" key="4">
    <source>
        <dbReference type="Proteomes" id="UP001202328"/>
    </source>
</evidence>
<dbReference type="InterPro" id="IPR045055">
    <property type="entry name" value="DNA2/NAM7-like"/>
</dbReference>
<sequence length="874" mass="99207">MPKVHGSGTHSHNFKRKRIGEYPAGISYLSPEKKPLSTNPFNPDLAKEIYESELSVKQSHNKTVSFHRVMNLEFRENIAAWMSFSDNLAVDGLVGKDFNIFQSLEDDIVYQTVLKLASLRVWSCLSHVRFQMEMCLDSNLIKKWHKMIKKQSKEAENRGEPFDLLSKLKVRFVKNLIEEFLESKVLALANVGLIRSDLTKKLSVLSPEELQDLVCNKLKLVSSKDPWAKRVDFLLEVMVSFLEKRQSQKEAINALPLYPNEQITWDESLVPSMNYSGEGCLALPKLNLQFLALHDYLLRIFNLFRLESTLELREDIQEAVQHLLAYLNVEGEKLLFEEFRIKVVKQPNVGEVKPASVTEDVIFTQDVLFLLSICPSSEALSSEEAAKLTVPESLSLKRNFRAILEPIRDLVNEFCIVPDWLHCMFLGYGNPSAAQWTNMPDFLGTVDFNDTFLDADHLRISFPHYQFPKALKGSTHVLLGNTKLATDAQNDLIVEAYVPPDPGLYLQNQPIKNSTPQVGAIISVIQPGLTIGPHPPGTGKTNTDVQILNVLYHNCPAQRTLIITHSNQALNDPFEKIIRQGRVNAMLVRGLDLLSEVERLARSLQLPEDVALGFELLKFTADRGNYLMTKQAKIVAMTWTHAALMRKDFLHAQILDFETSISMLLQSCEEHGFPEYSHVDHSLFARFVRHGIPYIELNAEGRARPNTCQLCESKQFSTANAGFAYDYQLVDVPDYNGRGESAPSPWFYQNEEEAEYIVSKLLIRDVVSRRCLHPFVGPPNKNEFILLSLVHARFVLLLAIFGCTYFVGDHYLNSVRNYNPPWHFFLKKPDKLGLVLHETTLVTDGDSGDIGKVHFVSGVEEMAEIVKIKTHQVL</sequence>
<dbReference type="EMBL" id="JAJJMB010003142">
    <property type="protein sequence ID" value="KAI3949344.1"/>
    <property type="molecule type" value="Genomic_DNA"/>
</dbReference>
<reference evidence="3" key="1">
    <citation type="submission" date="2022-04" db="EMBL/GenBank/DDBJ databases">
        <title>A functionally conserved STORR gene fusion in Papaver species that diverged 16.8 million years ago.</title>
        <authorList>
            <person name="Catania T."/>
        </authorList>
    </citation>
    <scope>NUCLEOTIDE SEQUENCE</scope>
    <source>
        <strain evidence="3">S-188037</strain>
    </source>
</reference>
<dbReference type="Proteomes" id="UP001202328">
    <property type="component" value="Unassembled WGS sequence"/>
</dbReference>
<protein>
    <recommendedName>
        <fullName evidence="2">RNA helicase aquarius N-terminal domain-containing protein</fullName>
    </recommendedName>
</protein>
<evidence type="ECO:0000313" key="3">
    <source>
        <dbReference type="EMBL" id="KAI3949344.1"/>
    </source>
</evidence>
<dbReference type="InterPro" id="IPR032174">
    <property type="entry name" value="Aquarius_N"/>
</dbReference>
<accession>A0AAD4TCQ1</accession>
<name>A0AAD4TCQ1_9MAGN</name>
<organism evidence="3 4">
    <name type="scientific">Papaver atlanticum</name>
    <dbReference type="NCBI Taxonomy" id="357466"/>
    <lineage>
        <taxon>Eukaryota</taxon>
        <taxon>Viridiplantae</taxon>
        <taxon>Streptophyta</taxon>
        <taxon>Embryophyta</taxon>
        <taxon>Tracheophyta</taxon>
        <taxon>Spermatophyta</taxon>
        <taxon>Magnoliopsida</taxon>
        <taxon>Ranunculales</taxon>
        <taxon>Papaveraceae</taxon>
        <taxon>Papaveroideae</taxon>
        <taxon>Papaver</taxon>
    </lineage>
</organism>
<keyword evidence="1" id="KW-0812">Transmembrane</keyword>
<dbReference type="InterPro" id="IPR027417">
    <property type="entry name" value="P-loop_NTPase"/>
</dbReference>
<dbReference type="Pfam" id="PF16399">
    <property type="entry name" value="Aquarius_N_1st"/>
    <property type="match status" value="2"/>
</dbReference>
<dbReference type="GO" id="GO:0071013">
    <property type="term" value="C:catalytic step 2 spliceosome"/>
    <property type="evidence" value="ECO:0007669"/>
    <property type="project" value="TreeGrafter"/>
</dbReference>
<proteinExistence type="predicted"/>
<dbReference type="PANTHER" id="PTHR10887">
    <property type="entry name" value="DNA2/NAM7 HELICASE FAMILY"/>
    <property type="match status" value="1"/>
</dbReference>
<dbReference type="AlphaFoldDB" id="A0AAD4TCQ1"/>
<keyword evidence="4" id="KW-1185">Reference proteome</keyword>
<comment type="caution">
    <text evidence="3">The sequence shown here is derived from an EMBL/GenBank/DDBJ whole genome shotgun (WGS) entry which is preliminary data.</text>
</comment>
<keyword evidence="1" id="KW-1133">Transmembrane helix</keyword>
<evidence type="ECO:0000256" key="1">
    <source>
        <dbReference type="SAM" id="Phobius"/>
    </source>
</evidence>
<dbReference type="Gene3D" id="3.40.50.300">
    <property type="entry name" value="P-loop containing nucleotide triphosphate hydrolases"/>
    <property type="match status" value="1"/>
</dbReference>